<organism evidence="2 3">
    <name type="scientific">Caenibius tardaugens NBRC 16725</name>
    <dbReference type="NCBI Taxonomy" id="1219035"/>
    <lineage>
        <taxon>Bacteria</taxon>
        <taxon>Pseudomonadati</taxon>
        <taxon>Pseudomonadota</taxon>
        <taxon>Alphaproteobacteria</taxon>
        <taxon>Sphingomonadales</taxon>
        <taxon>Erythrobacteraceae</taxon>
        <taxon>Caenibius</taxon>
    </lineage>
</organism>
<dbReference type="PANTHER" id="PTHR42879:SF6">
    <property type="entry name" value="NADPH-DEPENDENT REDUCTASE BACG"/>
    <property type="match status" value="1"/>
</dbReference>
<dbReference type="InterPro" id="IPR002347">
    <property type="entry name" value="SDR_fam"/>
</dbReference>
<dbReference type="SUPFAM" id="SSF51735">
    <property type="entry name" value="NAD(P)-binding Rossmann-fold domains"/>
    <property type="match status" value="1"/>
</dbReference>
<name>U2YI59_9SPHN</name>
<evidence type="ECO:0000313" key="2">
    <source>
        <dbReference type="EMBL" id="GAD47732.1"/>
    </source>
</evidence>
<dbReference type="PANTHER" id="PTHR42879">
    <property type="entry name" value="3-OXOACYL-(ACYL-CARRIER-PROTEIN) REDUCTASE"/>
    <property type="match status" value="1"/>
</dbReference>
<evidence type="ECO:0000313" key="3">
    <source>
        <dbReference type="Proteomes" id="UP000016568"/>
    </source>
</evidence>
<proteinExistence type="inferred from homology"/>
<dbReference type="EMBL" id="BASZ01000001">
    <property type="protein sequence ID" value="GAD47732.1"/>
    <property type="molecule type" value="Genomic_DNA"/>
</dbReference>
<reference evidence="2 3" key="1">
    <citation type="submission" date="2013-09" db="EMBL/GenBank/DDBJ databases">
        <title>Whole genome shotgun sequence of Novosphingobium tardaugens NBRC 16725.</title>
        <authorList>
            <person name="Isaki S."/>
            <person name="Hosoyama A."/>
            <person name="Tsuchikane K."/>
            <person name="Katsumata H."/>
            <person name="Ando Y."/>
            <person name="Yamazaki S."/>
            <person name="Fujita N."/>
        </authorList>
    </citation>
    <scope>NUCLEOTIDE SEQUENCE [LARGE SCALE GENOMIC DNA]</scope>
    <source>
        <strain evidence="2 3">NBRC 16725</strain>
    </source>
</reference>
<dbReference type="PRINTS" id="PR00081">
    <property type="entry name" value="GDHRDH"/>
</dbReference>
<dbReference type="InterPro" id="IPR050259">
    <property type="entry name" value="SDR"/>
</dbReference>
<dbReference type="InterPro" id="IPR036291">
    <property type="entry name" value="NAD(P)-bd_dom_sf"/>
</dbReference>
<dbReference type="Proteomes" id="UP000016568">
    <property type="component" value="Unassembled WGS sequence"/>
</dbReference>
<dbReference type="eggNOG" id="COG1028">
    <property type="taxonomic scope" value="Bacteria"/>
</dbReference>
<protein>
    <submittedName>
        <fullName evidence="2">Putative oxidoreductase</fullName>
    </submittedName>
</protein>
<evidence type="ECO:0000256" key="1">
    <source>
        <dbReference type="ARBA" id="ARBA00006484"/>
    </source>
</evidence>
<dbReference type="Gene3D" id="3.40.50.720">
    <property type="entry name" value="NAD(P)-binding Rossmann-like Domain"/>
    <property type="match status" value="1"/>
</dbReference>
<accession>U2YI59</accession>
<dbReference type="Pfam" id="PF13561">
    <property type="entry name" value="adh_short_C2"/>
    <property type="match status" value="1"/>
</dbReference>
<dbReference type="AlphaFoldDB" id="U2YI59"/>
<dbReference type="RefSeq" id="WP_021688639.1">
    <property type="nucleotide sequence ID" value="NZ_BASZ01000001.1"/>
</dbReference>
<gene>
    <name evidence="2" type="ORF">NT2_01_05060</name>
</gene>
<keyword evidence="3" id="KW-1185">Reference proteome</keyword>
<comment type="similarity">
    <text evidence="1">Belongs to the short-chain dehydrogenases/reductases (SDR) family.</text>
</comment>
<sequence>MHGIDYGIAGRKALVCGSSRGLGHACAVALAQAGADVTLNGRDPDALARAADDLAAVLGHPVAYVIADATTAEGRAALLDACPEPDILVNNAAGPPPGQFTDWDEADWQAALAANMIAPIMLIRTVVVGMQRRGWGRIINITSGAVKAPIPLLGLSNGARSGLTGFVAGLAREVARDGVTINNLLPGQFETDRLRSLAQARAASTGATFEQTWQAMAASNPTGRLGRPEEFGATCAFLASQQGAYINGQNILLDGGAYPGTF</sequence>
<dbReference type="FunFam" id="3.40.50.720:FF:000642">
    <property type="entry name" value="Short-chain dehydrogenase/reductase SDR"/>
    <property type="match status" value="1"/>
</dbReference>
<comment type="caution">
    <text evidence="2">The sequence shown here is derived from an EMBL/GenBank/DDBJ whole genome shotgun (WGS) entry which is preliminary data.</text>
</comment>